<evidence type="ECO:0000313" key="3">
    <source>
        <dbReference type="Proteomes" id="UP001410795"/>
    </source>
</evidence>
<evidence type="ECO:0000313" key="2">
    <source>
        <dbReference type="EMBL" id="GAA3658930.1"/>
    </source>
</evidence>
<dbReference type="SUPFAM" id="SSF53756">
    <property type="entry name" value="UDP-Glycosyltransferase/glycogen phosphorylase"/>
    <property type="match status" value="1"/>
</dbReference>
<accession>A0ABP7BGT4</accession>
<dbReference type="CDD" id="cd03784">
    <property type="entry name" value="GT1_Gtf-like"/>
    <property type="match status" value="1"/>
</dbReference>
<reference evidence="3" key="1">
    <citation type="journal article" date="2019" name="Int. J. Syst. Evol. Microbiol.">
        <title>The Global Catalogue of Microorganisms (GCM) 10K type strain sequencing project: providing services to taxonomists for standard genome sequencing and annotation.</title>
        <authorList>
            <consortium name="The Broad Institute Genomics Platform"/>
            <consortium name="The Broad Institute Genome Sequencing Center for Infectious Disease"/>
            <person name="Wu L."/>
            <person name="Ma J."/>
        </authorList>
    </citation>
    <scope>NUCLEOTIDE SEQUENCE [LARGE SCALE GENOMIC DNA]</scope>
    <source>
        <strain evidence="3">JCM 16546</strain>
    </source>
</reference>
<dbReference type="InterPro" id="IPR002213">
    <property type="entry name" value="UDP_glucos_trans"/>
</dbReference>
<protein>
    <submittedName>
        <fullName evidence="2">Glycosyltransferase</fullName>
    </submittedName>
</protein>
<proteinExistence type="predicted"/>
<gene>
    <name evidence="2" type="ORF">GCM10022202_19410</name>
</gene>
<comment type="caution">
    <text evidence="2">The sequence shown here is derived from an EMBL/GenBank/DDBJ whole genome shotgun (WGS) entry which is preliminary data.</text>
</comment>
<dbReference type="InterPro" id="IPR010610">
    <property type="entry name" value="EryCIII-like_C"/>
</dbReference>
<organism evidence="2 3">
    <name type="scientific">Microbacterium marinilacus</name>
    <dbReference type="NCBI Taxonomy" id="415209"/>
    <lineage>
        <taxon>Bacteria</taxon>
        <taxon>Bacillati</taxon>
        <taxon>Actinomycetota</taxon>
        <taxon>Actinomycetes</taxon>
        <taxon>Micrococcales</taxon>
        <taxon>Microbacteriaceae</taxon>
        <taxon>Microbacterium</taxon>
    </lineage>
</organism>
<feature type="domain" description="Erythromycin biosynthesis protein CIII-like C-terminal" evidence="1">
    <location>
        <begin position="280"/>
        <end position="408"/>
    </location>
</feature>
<keyword evidence="3" id="KW-1185">Reference proteome</keyword>
<dbReference type="EMBL" id="BAAAYV010000009">
    <property type="protein sequence ID" value="GAA3658930.1"/>
    <property type="molecule type" value="Genomic_DNA"/>
</dbReference>
<dbReference type="Proteomes" id="UP001410795">
    <property type="component" value="Unassembled WGS sequence"/>
</dbReference>
<evidence type="ECO:0000259" key="1">
    <source>
        <dbReference type="Pfam" id="PF06722"/>
    </source>
</evidence>
<sequence length="428" mass="45901">MSTYLVCSTPVHGHVGPMLEAARHLVSRGHRVVFLTGTRFAERVAATGAEFRALEGIADFDDRDVDSYLPERDRYRGIARAQYDIQTIFVKPIPDQHRAVREIVAAESPAAILVDGAFAGVAPLLLGGAPRPPVLALGVTPLTQSSRDVAPAGTALPPSSSPLGRVRNRLLGLVARRVLFRQTQQLGDRILAELGARDSGLFVMDISGAYDRFLHLGARAFEYPRSDLAPNTTFVGPIPPQPSSAALPSWWPDLQAGRPVVHVTQGTIDNHDLDRLIRPTLRALERLDVLVVVTLGGLDPSVLQGEVPENARVAEYLPYDRLMPLTSVYVTNGGYGGVQQALRDGVPMVVAGDSEDKPEVAARVAWSGAGIDLRTGTPSPEALRSAVQRVLSEASFRTAAGRMAEAIAEYDTLALIEAELEGAVVRAG</sequence>
<dbReference type="PANTHER" id="PTHR48050:SF13">
    <property type="entry name" value="STEROL 3-BETA-GLUCOSYLTRANSFERASE UGT80A2"/>
    <property type="match status" value="1"/>
</dbReference>
<dbReference type="PANTHER" id="PTHR48050">
    <property type="entry name" value="STEROL 3-BETA-GLUCOSYLTRANSFERASE"/>
    <property type="match status" value="1"/>
</dbReference>
<dbReference type="Gene3D" id="3.40.50.2000">
    <property type="entry name" value="Glycogen Phosphorylase B"/>
    <property type="match status" value="2"/>
</dbReference>
<dbReference type="Pfam" id="PF06722">
    <property type="entry name" value="EryCIII-like_C"/>
    <property type="match status" value="1"/>
</dbReference>
<dbReference type="InterPro" id="IPR050426">
    <property type="entry name" value="Glycosyltransferase_28"/>
</dbReference>
<name>A0ABP7BGT4_9MICO</name>
<dbReference type="RefSeq" id="WP_221859152.1">
    <property type="nucleotide sequence ID" value="NZ_BAAAYV010000009.1"/>
</dbReference>